<evidence type="ECO:0000313" key="1">
    <source>
        <dbReference type="EMBL" id="MCC2256210.1"/>
    </source>
</evidence>
<gene>
    <name evidence="1" type="ORF">LKD70_17655</name>
</gene>
<sequence length="188" mass="21499">MIVNHMEDEETKAVMQAVLARRDIKLADAAVRYTKCIPAQILSVPDHLSGQQFMREILNRYAKYTDVEDDIKILWQTALACGAEKLVSRLLKETKDYQYLPEIAGGREEMFALLLHIRPGGILDEVKAEVLCGALRSGDWKGRFSILTEKGWKKSSVNRREEIRVADRFAGKLEQKNIPPTETAVWRR</sequence>
<name>A0ABS8G1M9_9FIRM</name>
<proteinExistence type="predicted"/>
<dbReference type="EMBL" id="JAJEQX010000057">
    <property type="protein sequence ID" value="MCC2256210.1"/>
    <property type="molecule type" value="Genomic_DNA"/>
</dbReference>
<dbReference type="RefSeq" id="WP_227709185.1">
    <property type="nucleotide sequence ID" value="NZ_JAJEQX010000057.1"/>
</dbReference>
<protein>
    <recommendedName>
        <fullName evidence="3">HEAT repeat domain-containing protein</fullName>
    </recommendedName>
</protein>
<keyword evidence="2" id="KW-1185">Reference proteome</keyword>
<reference evidence="1 2" key="1">
    <citation type="submission" date="2021-10" db="EMBL/GenBank/DDBJ databases">
        <title>Anaerobic single-cell dispensing facilitates the cultivation of human gut bacteria.</title>
        <authorList>
            <person name="Afrizal A."/>
        </authorList>
    </citation>
    <scope>NUCLEOTIDE SEQUENCE [LARGE SCALE GENOMIC DNA]</scope>
    <source>
        <strain evidence="1 2">CLA-AA-H200</strain>
    </source>
</reference>
<evidence type="ECO:0008006" key="3">
    <source>
        <dbReference type="Google" id="ProtNLM"/>
    </source>
</evidence>
<dbReference type="Proteomes" id="UP001198151">
    <property type="component" value="Unassembled WGS sequence"/>
</dbReference>
<evidence type="ECO:0000313" key="2">
    <source>
        <dbReference type="Proteomes" id="UP001198151"/>
    </source>
</evidence>
<comment type="caution">
    <text evidence="1">The sequence shown here is derived from an EMBL/GenBank/DDBJ whole genome shotgun (WGS) entry which is preliminary data.</text>
</comment>
<accession>A0ABS8G1M9</accession>
<organism evidence="1 2">
    <name type="scientific">Ruminococcus turbiniformis</name>
    <dbReference type="NCBI Taxonomy" id="2881258"/>
    <lineage>
        <taxon>Bacteria</taxon>
        <taxon>Bacillati</taxon>
        <taxon>Bacillota</taxon>
        <taxon>Clostridia</taxon>
        <taxon>Eubacteriales</taxon>
        <taxon>Oscillospiraceae</taxon>
        <taxon>Ruminococcus</taxon>
    </lineage>
</organism>